<sequence>MIKARKRDPAEKHVYLRDRVDNWEAGLGLAFWLCAIGIALLAAAYSPDGFWQGLLEALKQLLNRV</sequence>
<keyword evidence="1" id="KW-0472">Membrane</keyword>
<dbReference type="EMBL" id="LZTJ01000031">
    <property type="protein sequence ID" value="OBP72938.1"/>
    <property type="molecule type" value="Genomic_DNA"/>
</dbReference>
<dbReference type="Proteomes" id="UP000093748">
    <property type="component" value="Unassembled WGS sequence"/>
</dbReference>
<dbReference type="OrthoDB" id="8085964at2"/>
<name>A0A1A5HTL5_RHILI</name>
<protein>
    <submittedName>
        <fullName evidence="2">Uncharacterized protein</fullName>
    </submittedName>
</protein>
<comment type="caution">
    <text evidence="2">The sequence shown here is derived from an EMBL/GenBank/DDBJ whole genome shotgun (WGS) entry which is preliminary data.</text>
</comment>
<feature type="transmembrane region" description="Helical" evidence="1">
    <location>
        <begin position="25"/>
        <end position="45"/>
    </location>
</feature>
<organism evidence="2 3">
    <name type="scientific">Rhizobium loti</name>
    <name type="common">Mesorhizobium loti</name>
    <dbReference type="NCBI Taxonomy" id="381"/>
    <lineage>
        <taxon>Bacteria</taxon>
        <taxon>Pseudomonadati</taxon>
        <taxon>Pseudomonadota</taxon>
        <taxon>Alphaproteobacteria</taxon>
        <taxon>Hyphomicrobiales</taxon>
        <taxon>Phyllobacteriaceae</taxon>
        <taxon>Mesorhizobium</taxon>
    </lineage>
</organism>
<evidence type="ECO:0000313" key="3">
    <source>
        <dbReference type="Proteomes" id="UP000093748"/>
    </source>
</evidence>
<dbReference type="GeneID" id="66684429"/>
<evidence type="ECO:0000256" key="1">
    <source>
        <dbReference type="SAM" id="Phobius"/>
    </source>
</evidence>
<proteinExistence type="predicted"/>
<accession>A0A1A5HTL5</accession>
<dbReference type="RefSeq" id="WP_032930018.1">
    <property type="nucleotide sequence ID" value="NZ_LZTH01000016.1"/>
</dbReference>
<keyword evidence="1" id="KW-1133">Transmembrane helix</keyword>
<evidence type="ECO:0000313" key="2">
    <source>
        <dbReference type="EMBL" id="OBP72938.1"/>
    </source>
</evidence>
<gene>
    <name evidence="2" type="ORF">BAE39_20675</name>
</gene>
<reference evidence="3" key="1">
    <citation type="submission" date="2016-06" db="EMBL/GenBank/DDBJ databases">
        <title>NZP2037 Pacbio-Illumina hybrid assembly.</title>
        <authorList>
            <person name="Ramsay J.P."/>
        </authorList>
    </citation>
    <scope>NUCLEOTIDE SEQUENCE [LARGE SCALE GENOMIC DNA]</scope>
    <source>
        <strain evidence="3">R7ANS::ICEMlSym2042</strain>
    </source>
</reference>
<keyword evidence="1" id="KW-0812">Transmembrane</keyword>
<dbReference type="AlphaFoldDB" id="A0A1A5HTL5"/>